<proteinExistence type="predicted"/>
<accession>A0A0A8Z031</accession>
<reference evidence="1" key="1">
    <citation type="submission" date="2014-09" db="EMBL/GenBank/DDBJ databases">
        <authorList>
            <person name="Magalhaes I.L.F."/>
            <person name="Oliveira U."/>
            <person name="Santos F.R."/>
            <person name="Vidigal T.H.D.A."/>
            <person name="Brescovit A.D."/>
            <person name="Santos A.J."/>
        </authorList>
    </citation>
    <scope>NUCLEOTIDE SEQUENCE</scope>
    <source>
        <tissue evidence="1">Shoot tissue taken approximately 20 cm above the soil surface</tissue>
    </source>
</reference>
<dbReference type="EMBL" id="GBRH01269678">
    <property type="protein sequence ID" value="JAD28217.1"/>
    <property type="molecule type" value="Transcribed_RNA"/>
</dbReference>
<evidence type="ECO:0000313" key="1">
    <source>
        <dbReference type="EMBL" id="JAD28217.1"/>
    </source>
</evidence>
<protein>
    <submittedName>
        <fullName evidence="1">Uncharacterized protein</fullName>
    </submittedName>
</protein>
<sequence length="45" mass="5006">MSDSCLRFSFTSKAELSSLKILEASLLPAKDRRLDTIEAASIRSF</sequence>
<organism evidence="1">
    <name type="scientific">Arundo donax</name>
    <name type="common">Giant reed</name>
    <name type="synonym">Donax arundinaceus</name>
    <dbReference type="NCBI Taxonomy" id="35708"/>
    <lineage>
        <taxon>Eukaryota</taxon>
        <taxon>Viridiplantae</taxon>
        <taxon>Streptophyta</taxon>
        <taxon>Embryophyta</taxon>
        <taxon>Tracheophyta</taxon>
        <taxon>Spermatophyta</taxon>
        <taxon>Magnoliopsida</taxon>
        <taxon>Liliopsida</taxon>
        <taxon>Poales</taxon>
        <taxon>Poaceae</taxon>
        <taxon>PACMAD clade</taxon>
        <taxon>Arundinoideae</taxon>
        <taxon>Arundineae</taxon>
        <taxon>Arundo</taxon>
    </lineage>
</organism>
<name>A0A0A8Z031_ARUDO</name>
<dbReference type="AlphaFoldDB" id="A0A0A8Z031"/>
<reference evidence="1" key="2">
    <citation type="journal article" date="2015" name="Data Brief">
        <title>Shoot transcriptome of the giant reed, Arundo donax.</title>
        <authorList>
            <person name="Barrero R.A."/>
            <person name="Guerrero F.D."/>
            <person name="Moolhuijzen P."/>
            <person name="Goolsby J.A."/>
            <person name="Tidwell J."/>
            <person name="Bellgard S.E."/>
            <person name="Bellgard M.I."/>
        </authorList>
    </citation>
    <scope>NUCLEOTIDE SEQUENCE</scope>
    <source>
        <tissue evidence="1">Shoot tissue taken approximately 20 cm above the soil surface</tissue>
    </source>
</reference>